<dbReference type="InParanoid" id="A7RNT5"/>
<evidence type="ECO:0000256" key="4">
    <source>
        <dbReference type="ARBA" id="ARBA00023136"/>
    </source>
</evidence>
<evidence type="ECO:0000256" key="5">
    <source>
        <dbReference type="RuleBase" id="RU000688"/>
    </source>
</evidence>
<dbReference type="PROSITE" id="PS50262">
    <property type="entry name" value="G_PROTEIN_RECEP_F1_2"/>
    <property type="match status" value="1"/>
</dbReference>
<feature type="transmembrane region" description="Helical" evidence="6">
    <location>
        <begin position="20"/>
        <end position="39"/>
    </location>
</feature>
<keyword evidence="5" id="KW-0807">Transducer</keyword>
<dbReference type="PANTHER" id="PTHR45698">
    <property type="entry name" value="TRACE AMINE-ASSOCIATED RECEPTOR 19N-RELATED"/>
    <property type="match status" value="1"/>
</dbReference>
<dbReference type="FunFam" id="1.20.1070.10:FF:000776">
    <property type="entry name" value="Predicted protein"/>
    <property type="match status" value="1"/>
</dbReference>
<keyword evidence="5" id="KW-0297">G-protein coupled receptor</keyword>
<evidence type="ECO:0000313" key="9">
    <source>
        <dbReference type="Proteomes" id="UP000001593"/>
    </source>
</evidence>
<feature type="transmembrane region" description="Helical" evidence="6">
    <location>
        <begin position="185"/>
        <end position="206"/>
    </location>
</feature>
<dbReference type="HOGENOM" id="CLU_1258904_0_0_1"/>
<dbReference type="GO" id="GO:0005886">
    <property type="term" value="C:plasma membrane"/>
    <property type="evidence" value="ECO:0000318"/>
    <property type="project" value="GO_Central"/>
</dbReference>
<organism evidence="8 9">
    <name type="scientific">Nematostella vectensis</name>
    <name type="common">Starlet sea anemone</name>
    <dbReference type="NCBI Taxonomy" id="45351"/>
    <lineage>
        <taxon>Eukaryota</taxon>
        <taxon>Metazoa</taxon>
        <taxon>Cnidaria</taxon>
        <taxon>Anthozoa</taxon>
        <taxon>Hexacorallia</taxon>
        <taxon>Actiniaria</taxon>
        <taxon>Edwardsiidae</taxon>
        <taxon>Nematostella</taxon>
    </lineage>
</organism>
<dbReference type="STRING" id="45351.A7RNT5"/>
<keyword evidence="2 5" id="KW-0812">Transmembrane</keyword>
<feature type="non-terminal residue" evidence="8">
    <location>
        <position position="1"/>
    </location>
</feature>
<evidence type="ECO:0000259" key="7">
    <source>
        <dbReference type="PROSITE" id="PS50262"/>
    </source>
</evidence>
<dbReference type="Proteomes" id="UP000001593">
    <property type="component" value="Unassembled WGS sequence"/>
</dbReference>
<keyword evidence="4 6" id="KW-0472">Membrane</keyword>
<protein>
    <recommendedName>
        <fullName evidence="7">G-protein coupled receptors family 1 profile domain-containing protein</fullName>
    </recommendedName>
</protein>
<evidence type="ECO:0000256" key="2">
    <source>
        <dbReference type="ARBA" id="ARBA00022692"/>
    </source>
</evidence>
<evidence type="ECO:0000313" key="8">
    <source>
        <dbReference type="EMBL" id="EDO46910.1"/>
    </source>
</evidence>
<dbReference type="EMBL" id="DS469523">
    <property type="protein sequence ID" value="EDO46910.1"/>
    <property type="molecule type" value="Genomic_DNA"/>
</dbReference>
<sequence>NFPIPTGIAGELFCRIVASYFLVFTLGIVSVYTIMCLALERWFAVSRPSRYKASFRRERVLWVLLAIWIFSCLLNTPQTFEMKLGPDGQCVWIVLTEGTLRQVVAIIEFNGKFFIPLCVTTVSFISLLLKVRHSPALFHTNHGSAGMRLLRMCIVTAAALAICWFPNQFYYLLFKFDLTYMDTPLHHFTVAMCMGNSCVNPFIYCATNRGYRERFLALIC</sequence>
<dbReference type="PhylomeDB" id="A7RNT5"/>
<dbReference type="InterPro" id="IPR017452">
    <property type="entry name" value="GPCR_Rhodpsn_7TM"/>
</dbReference>
<dbReference type="OMA" id="AGRLYCI"/>
<dbReference type="PRINTS" id="PR00237">
    <property type="entry name" value="GPCRRHODOPSN"/>
</dbReference>
<dbReference type="OrthoDB" id="10042731at2759"/>
<evidence type="ECO:0000256" key="3">
    <source>
        <dbReference type="ARBA" id="ARBA00022989"/>
    </source>
</evidence>
<feature type="domain" description="G-protein coupled receptors family 1 profile" evidence="7">
    <location>
        <begin position="29"/>
        <end position="204"/>
    </location>
</feature>
<comment type="similarity">
    <text evidence="5">Belongs to the G-protein coupled receptor 1 family.</text>
</comment>
<evidence type="ECO:0000256" key="6">
    <source>
        <dbReference type="SAM" id="Phobius"/>
    </source>
</evidence>
<dbReference type="GO" id="GO:0008528">
    <property type="term" value="F:G protein-coupled peptide receptor activity"/>
    <property type="evidence" value="ECO:0000318"/>
    <property type="project" value="GO_Central"/>
</dbReference>
<dbReference type="AlphaFoldDB" id="A7RNT5"/>
<dbReference type="InterPro" id="IPR000276">
    <property type="entry name" value="GPCR_Rhodpsn"/>
</dbReference>
<keyword evidence="3 6" id="KW-1133">Transmembrane helix</keyword>
<accession>A7RNT5</accession>
<gene>
    <name evidence="8" type="ORF">NEMVEDRAFT_v1g62354</name>
</gene>
<dbReference type="SUPFAM" id="SSF81321">
    <property type="entry name" value="Family A G protein-coupled receptor-like"/>
    <property type="match status" value="1"/>
</dbReference>
<feature type="transmembrane region" description="Helical" evidence="6">
    <location>
        <begin position="113"/>
        <end position="129"/>
    </location>
</feature>
<dbReference type="eggNOG" id="KOG3656">
    <property type="taxonomic scope" value="Eukaryota"/>
</dbReference>
<dbReference type="CDD" id="cd00637">
    <property type="entry name" value="7tm_classA_rhodopsin-like"/>
    <property type="match status" value="1"/>
</dbReference>
<dbReference type="Gene3D" id="1.20.1070.10">
    <property type="entry name" value="Rhodopsin 7-helix transmembrane proteins"/>
    <property type="match status" value="1"/>
</dbReference>
<keyword evidence="9" id="KW-1185">Reference proteome</keyword>
<feature type="non-terminal residue" evidence="8">
    <location>
        <position position="220"/>
    </location>
</feature>
<feature type="transmembrane region" description="Helical" evidence="6">
    <location>
        <begin position="60"/>
        <end position="77"/>
    </location>
</feature>
<comment type="subcellular location">
    <subcellularLocation>
        <location evidence="1">Membrane</location>
    </subcellularLocation>
</comment>
<keyword evidence="5" id="KW-0675">Receptor</keyword>
<proteinExistence type="inferred from homology"/>
<dbReference type="PROSITE" id="PS00237">
    <property type="entry name" value="G_PROTEIN_RECEP_F1_1"/>
    <property type="match status" value="1"/>
</dbReference>
<dbReference type="GO" id="GO:0007218">
    <property type="term" value="P:neuropeptide signaling pathway"/>
    <property type="evidence" value="ECO:0000318"/>
    <property type="project" value="GO_Central"/>
</dbReference>
<dbReference type="Pfam" id="PF00001">
    <property type="entry name" value="7tm_1"/>
    <property type="match status" value="1"/>
</dbReference>
<evidence type="ECO:0000256" key="1">
    <source>
        <dbReference type="ARBA" id="ARBA00004370"/>
    </source>
</evidence>
<dbReference type="KEGG" id="nve:5519127"/>
<feature type="transmembrane region" description="Helical" evidence="6">
    <location>
        <begin position="149"/>
        <end position="173"/>
    </location>
</feature>
<name>A7RNT5_NEMVE</name>
<dbReference type="PANTHER" id="PTHR45698:SF1">
    <property type="entry name" value="TRACE AMINE-ASSOCIATED RECEPTOR 13C-LIKE"/>
    <property type="match status" value="1"/>
</dbReference>
<reference evidence="8 9" key="1">
    <citation type="journal article" date="2007" name="Science">
        <title>Sea anemone genome reveals ancestral eumetazoan gene repertoire and genomic organization.</title>
        <authorList>
            <person name="Putnam N.H."/>
            <person name="Srivastava M."/>
            <person name="Hellsten U."/>
            <person name="Dirks B."/>
            <person name="Chapman J."/>
            <person name="Salamov A."/>
            <person name="Terry A."/>
            <person name="Shapiro H."/>
            <person name="Lindquist E."/>
            <person name="Kapitonov V.V."/>
            <person name="Jurka J."/>
            <person name="Genikhovich G."/>
            <person name="Grigoriev I.V."/>
            <person name="Lucas S.M."/>
            <person name="Steele R.E."/>
            <person name="Finnerty J.R."/>
            <person name="Technau U."/>
            <person name="Martindale M.Q."/>
            <person name="Rokhsar D.S."/>
        </authorList>
    </citation>
    <scope>NUCLEOTIDE SEQUENCE [LARGE SCALE GENOMIC DNA]</scope>
    <source>
        <strain evidence="9">CH2 X CH6</strain>
    </source>
</reference>